<name>A0A396BSN4_BACFG</name>
<proteinExistence type="predicted"/>
<dbReference type="PROSITE" id="PS51257">
    <property type="entry name" value="PROKAR_LIPOPROTEIN"/>
    <property type="match status" value="1"/>
</dbReference>
<evidence type="ECO:0000313" key="1">
    <source>
        <dbReference type="EMBL" id="RHH09634.1"/>
    </source>
</evidence>
<dbReference type="RefSeq" id="WP_032543088.1">
    <property type="nucleotide sequence ID" value="NZ_CABJEQ010000011.1"/>
</dbReference>
<dbReference type="Pfam" id="PF12988">
    <property type="entry name" value="TraQ_transposon"/>
    <property type="match status" value="1"/>
</dbReference>
<sequence length="164" mass="18669">MKLGTFIMGCALALPACTLTGCDDRLEVQQAYDFSLSSWYLQEGIEPDETVEIRLTLDREGDYREARYRIGYIQLEGDGEVFAADGTRLVNRELTDLSGIAGLDTTDICRQVFTLFYRNTGEDNPEIRFVAVDNFRVERTLDIPFSIEDKDMADIVKNKEPYVD</sequence>
<dbReference type="Proteomes" id="UP000266644">
    <property type="component" value="Unassembled WGS sequence"/>
</dbReference>
<reference evidence="1 2" key="1">
    <citation type="submission" date="2018-08" db="EMBL/GenBank/DDBJ databases">
        <title>A genome reference for cultivated species of the human gut microbiota.</title>
        <authorList>
            <person name="Zou Y."/>
            <person name="Xue W."/>
            <person name="Luo G."/>
        </authorList>
    </citation>
    <scope>NUCLEOTIDE SEQUENCE [LARGE SCALE GENOMIC DNA]</scope>
    <source>
        <strain evidence="1 2">AM18-6</strain>
    </source>
</reference>
<dbReference type="Gene3D" id="2.60.40.2410">
    <property type="entry name" value="Uncharacterised protein PF12988, DUF3872"/>
    <property type="match status" value="1"/>
</dbReference>
<gene>
    <name evidence="1" type="ORF">DW228_14970</name>
</gene>
<protein>
    <submittedName>
        <fullName evidence="1">DUF3872 domain-containing protein</fullName>
    </submittedName>
</protein>
<dbReference type="AlphaFoldDB" id="A0A396BSN4"/>
<comment type="caution">
    <text evidence="1">The sequence shown here is derived from an EMBL/GenBank/DDBJ whole genome shotgun (WGS) entry which is preliminary data.</text>
</comment>
<dbReference type="EMBL" id="QRJE01000023">
    <property type="protein sequence ID" value="RHH09634.1"/>
    <property type="molecule type" value="Genomic_DNA"/>
</dbReference>
<organism evidence="1 2">
    <name type="scientific">Bacteroides fragilis</name>
    <dbReference type="NCBI Taxonomy" id="817"/>
    <lineage>
        <taxon>Bacteria</taxon>
        <taxon>Pseudomonadati</taxon>
        <taxon>Bacteroidota</taxon>
        <taxon>Bacteroidia</taxon>
        <taxon>Bacteroidales</taxon>
        <taxon>Bacteroidaceae</taxon>
        <taxon>Bacteroides</taxon>
    </lineage>
</organism>
<dbReference type="InterPro" id="IPR038707">
    <property type="entry name" value="TraQ_sf"/>
</dbReference>
<evidence type="ECO:0000313" key="2">
    <source>
        <dbReference type="Proteomes" id="UP000266644"/>
    </source>
</evidence>
<accession>A0A396BSN4</accession>
<dbReference type="InterPro" id="IPR024355">
    <property type="entry name" value="TraQ_bacteroidetes"/>
</dbReference>